<protein>
    <submittedName>
        <fullName evidence="2">Tafazzin</fullName>
    </submittedName>
</protein>
<evidence type="ECO:0000313" key="3">
    <source>
        <dbReference type="Proteomes" id="UP001163105"/>
    </source>
</evidence>
<keyword evidence="3" id="KW-1185">Reference proteome</keyword>
<proteinExistence type="predicted"/>
<reference evidence="2" key="1">
    <citation type="submission" date="2023-01" db="EMBL/GenBank/DDBJ databases">
        <title>The growth and conidiation of Purpureocillium lavendulum are regulated by nitrogen source and histone H3K14 acetylation.</title>
        <authorList>
            <person name="Tang P."/>
            <person name="Han J."/>
            <person name="Zhang C."/>
            <person name="Tang P."/>
            <person name="Qi F."/>
            <person name="Zhang K."/>
            <person name="Liang L."/>
        </authorList>
    </citation>
    <scope>NUCLEOTIDE SEQUENCE</scope>
    <source>
        <strain evidence="2">YMF1.00683</strain>
    </source>
</reference>
<feature type="region of interest" description="Disordered" evidence="1">
    <location>
        <begin position="56"/>
        <end position="107"/>
    </location>
</feature>
<feature type="region of interest" description="Disordered" evidence="1">
    <location>
        <begin position="149"/>
        <end position="184"/>
    </location>
</feature>
<evidence type="ECO:0000313" key="2">
    <source>
        <dbReference type="EMBL" id="KAJ6444579.1"/>
    </source>
</evidence>
<sequence>MGGNAIAPGFGRGDDAAPNKVIRHCSEPWQAVKGAFDSERRISLDERLAANPRRRGLHPLFRDDRAHDIAPRVGMPKKRQHVKSFKPSSVASSSSSLSAPAAAADRPSKSVNELLANLRLASSAGSNAAPRELPAAAPSVPPAIRELLRLPETPPPLPRRPVRQRFDNHGRRLPAGPAPPRSWLSRLRADAGTGEGSSQPLSLLTRRSIRQAQAALPGAPAPHPGSLIDIVLRHLAVDWELHRIYNQYHLYFLPNHLKPALIRYVGLFSGFGVTLDDLKAILLPPVDVYDDDDFDRASATQVTCLDLTGSVGHSVKLKEVSDMLFPPAPAAATEEPLDSWDAENIVPSPPRALLPNLTHLSLALDPKDPGDASWKQLLSFSAKTSTVTHLSLAFWPVPCLAPQSRFASVKSPQGQSIPASGTNYYSHTLDDDWSEALLILRMLSKNLYKLEFLDLTGCASWFKALTLEDGHDFVDWAGSWGKVTTLRLLAGWDPAQHVMPSQQMTYHDALVMAGRVERHIVAQRAGKGRFITVERDRLD</sequence>
<feature type="compositionally biased region" description="Basic and acidic residues" evidence="1">
    <location>
        <begin position="60"/>
        <end position="70"/>
    </location>
</feature>
<accession>A0AB34FZ64</accession>
<evidence type="ECO:0000256" key="1">
    <source>
        <dbReference type="SAM" id="MobiDB-lite"/>
    </source>
</evidence>
<feature type="compositionally biased region" description="Low complexity" evidence="1">
    <location>
        <begin position="85"/>
        <end position="105"/>
    </location>
</feature>
<organism evidence="2 3">
    <name type="scientific">Purpureocillium lavendulum</name>
    <dbReference type="NCBI Taxonomy" id="1247861"/>
    <lineage>
        <taxon>Eukaryota</taxon>
        <taxon>Fungi</taxon>
        <taxon>Dikarya</taxon>
        <taxon>Ascomycota</taxon>
        <taxon>Pezizomycotina</taxon>
        <taxon>Sordariomycetes</taxon>
        <taxon>Hypocreomycetidae</taxon>
        <taxon>Hypocreales</taxon>
        <taxon>Ophiocordycipitaceae</taxon>
        <taxon>Purpureocillium</taxon>
    </lineage>
</organism>
<dbReference type="AlphaFoldDB" id="A0AB34FZ64"/>
<comment type="caution">
    <text evidence="2">The sequence shown here is derived from an EMBL/GenBank/DDBJ whole genome shotgun (WGS) entry which is preliminary data.</text>
</comment>
<dbReference type="Proteomes" id="UP001163105">
    <property type="component" value="Unassembled WGS sequence"/>
</dbReference>
<feature type="compositionally biased region" description="Basic residues" evidence="1">
    <location>
        <begin position="75"/>
        <end position="84"/>
    </location>
</feature>
<dbReference type="EMBL" id="JAQHRD010000002">
    <property type="protein sequence ID" value="KAJ6444579.1"/>
    <property type="molecule type" value="Genomic_DNA"/>
</dbReference>
<gene>
    <name evidence="2" type="ORF">O9K51_02974</name>
</gene>
<name>A0AB34FZ64_9HYPO</name>